<reference evidence="2 3" key="1">
    <citation type="submission" date="2024-02" db="EMBL/GenBank/DDBJ databases">
        <title>Full genome sequence of Nocardioides kribbensis.</title>
        <authorList>
            <person name="Poletto B.L."/>
            <person name="Silva G."/>
            <person name="Galante D."/>
            <person name="Campos K.R."/>
            <person name="Santos M.B.N."/>
            <person name="Sacchi C.T."/>
        </authorList>
    </citation>
    <scope>NUCLEOTIDE SEQUENCE [LARGE SCALE GENOMIC DNA]</scope>
    <source>
        <strain evidence="2 3">O4R</strain>
    </source>
</reference>
<dbReference type="InterPro" id="IPR010298">
    <property type="entry name" value="YacP-like"/>
</dbReference>
<keyword evidence="1" id="KW-0175">Coiled coil</keyword>
<evidence type="ECO:0000256" key="1">
    <source>
        <dbReference type="SAM" id="Coils"/>
    </source>
</evidence>
<dbReference type="EMBL" id="JBEGDP010000003">
    <property type="protein sequence ID" value="MEQ7846463.1"/>
    <property type="molecule type" value="Genomic_DNA"/>
</dbReference>
<accession>A0ABV1NVE8</accession>
<dbReference type="Proteomes" id="UP001482520">
    <property type="component" value="Unassembled WGS sequence"/>
</dbReference>
<dbReference type="PANTHER" id="PTHR34547:SF1">
    <property type="entry name" value="YACP-LIKE NYN DOMAIN PROTEIN"/>
    <property type="match status" value="1"/>
</dbReference>
<gene>
    <name evidence="2" type="ORF">V6R90_04165</name>
</gene>
<proteinExistence type="predicted"/>
<keyword evidence="3" id="KW-1185">Reference proteome</keyword>
<comment type="caution">
    <text evidence="2">The sequence shown here is derived from an EMBL/GenBank/DDBJ whole genome shotgun (WGS) entry which is preliminary data.</text>
</comment>
<name>A0ABV1NVE8_9ACTN</name>
<evidence type="ECO:0000313" key="2">
    <source>
        <dbReference type="EMBL" id="MEQ7846463.1"/>
    </source>
</evidence>
<sequence>MSDPAAPSDLGDLPEPVRARVVALSAEVLPDVAALPPSLRRVAAFTPSRRARLGATALTAALADQRLRERVAVQVAARRSSALADLAGLDDPVEAAALAWLVRPDGWQEPVAAAVDLTAARAAQQEAEQESRWRRRAEAAEQALREQRALHRQQVEDYKAEVAGLRRRLAEARRGEQAVDDAVLDGLRGELDEQTRARRAAEDALAAERSGVRRLQAQVERLEATGRTERRAARSERDEVSLRARLLLDSVIDAAAGLRRELALPPVSGSPADRVEAEVAAERGPRAPGGVADTVSPAVLEQLLALPHGRLLVDGYNVSKGVWGGSSLEAQRIRLLAALAPLVARTGAETTVVFDAADSEHRPPVSPPRGVKVLFSPPGVIADDVLRDLVAAEPAGRTVLVVTDDRSLRADVTRSGARVVGVHALAGLLGRV</sequence>
<dbReference type="RefSeq" id="WP_349803872.1">
    <property type="nucleotide sequence ID" value="NZ_JBEGDP010000003.1"/>
</dbReference>
<dbReference type="Pfam" id="PF05991">
    <property type="entry name" value="NYN_YacP"/>
    <property type="match status" value="1"/>
</dbReference>
<evidence type="ECO:0000313" key="3">
    <source>
        <dbReference type="Proteomes" id="UP001482520"/>
    </source>
</evidence>
<dbReference type="PANTHER" id="PTHR34547">
    <property type="entry name" value="YACP-LIKE NYN DOMAIN PROTEIN"/>
    <property type="match status" value="1"/>
</dbReference>
<feature type="coiled-coil region" evidence="1">
    <location>
        <begin position="123"/>
        <end position="232"/>
    </location>
</feature>
<protein>
    <submittedName>
        <fullName evidence="2">NYN domain-containing protein</fullName>
    </submittedName>
</protein>
<organism evidence="2 3">
    <name type="scientific">Nocardioides kribbensis</name>
    <dbReference type="NCBI Taxonomy" id="305517"/>
    <lineage>
        <taxon>Bacteria</taxon>
        <taxon>Bacillati</taxon>
        <taxon>Actinomycetota</taxon>
        <taxon>Actinomycetes</taxon>
        <taxon>Propionibacteriales</taxon>
        <taxon>Nocardioidaceae</taxon>
        <taxon>Nocardioides</taxon>
    </lineage>
</organism>